<evidence type="ECO:0000256" key="5">
    <source>
        <dbReference type="ARBA" id="ARBA00023065"/>
    </source>
</evidence>
<dbReference type="EMBL" id="WHVB01000005">
    <property type="protein sequence ID" value="KAF8482384.1"/>
    <property type="molecule type" value="Genomic_DNA"/>
</dbReference>
<dbReference type="AlphaFoldDB" id="A0A9P5MZ30"/>
<organism evidence="9 10">
    <name type="scientific">Russula ochroleuca</name>
    <dbReference type="NCBI Taxonomy" id="152965"/>
    <lineage>
        <taxon>Eukaryota</taxon>
        <taxon>Fungi</taxon>
        <taxon>Dikarya</taxon>
        <taxon>Basidiomycota</taxon>
        <taxon>Agaricomycotina</taxon>
        <taxon>Agaricomycetes</taxon>
        <taxon>Russulales</taxon>
        <taxon>Russulaceae</taxon>
        <taxon>Russula</taxon>
    </lineage>
</organism>
<gene>
    <name evidence="9" type="ORF">DFH94DRAFT_362489</name>
</gene>
<comment type="subcellular location">
    <subcellularLocation>
        <location evidence="1">Membrane</location>
        <topology evidence="1">Multi-pass membrane protein</topology>
    </subcellularLocation>
</comment>
<feature type="domain" description="Cation/H+ exchanger transmembrane" evidence="8">
    <location>
        <begin position="56"/>
        <end position="435"/>
    </location>
</feature>
<feature type="transmembrane region" description="Helical" evidence="7">
    <location>
        <begin position="235"/>
        <end position="255"/>
    </location>
</feature>
<reference evidence="9" key="2">
    <citation type="journal article" date="2020" name="Nat. Commun.">
        <title>Large-scale genome sequencing of mycorrhizal fungi provides insights into the early evolution of symbiotic traits.</title>
        <authorList>
            <person name="Miyauchi S."/>
            <person name="Kiss E."/>
            <person name="Kuo A."/>
            <person name="Drula E."/>
            <person name="Kohler A."/>
            <person name="Sanchez-Garcia M."/>
            <person name="Morin E."/>
            <person name="Andreopoulos B."/>
            <person name="Barry K.W."/>
            <person name="Bonito G."/>
            <person name="Buee M."/>
            <person name="Carver A."/>
            <person name="Chen C."/>
            <person name="Cichocki N."/>
            <person name="Clum A."/>
            <person name="Culley D."/>
            <person name="Crous P.W."/>
            <person name="Fauchery L."/>
            <person name="Girlanda M."/>
            <person name="Hayes R.D."/>
            <person name="Keri Z."/>
            <person name="LaButti K."/>
            <person name="Lipzen A."/>
            <person name="Lombard V."/>
            <person name="Magnuson J."/>
            <person name="Maillard F."/>
            <person name="Murat C."/>
            <person name="Nolan M."/>
            <person name="Ohm R.A."/>
            <person name="Pangilinan J."/>
            <person name="Pereira M.F."/>
            <person name="Perotto S."/>
            <person name="Peter M."/>
            <person name="Pfister S."/>
            <person name="Riley R."/>
            <person name="Sitrit Y."/>
            <person name="Stielow J.B."/>
            <person name="Szollosi G."/>
            <person name="Zifcakova L."/>
            <person name="Stursova M."/>
            <person name="Spatafora J.W."/>
            <person name="Tedersoo L."/>
            <person name="Vaario L.M."/>
            <person name="Yamada A."/>
            <person name="Yan M."/>
            <person name="Wang P."/>
            <person name="Xu J."/>
            <person name="Bruns T."/>
            <person name="Baldrian P."/>
            <person name="Vilgalys R."/>
            <person name="Dunand C."/>
            <person name="Henrissat B."/>
            <person name="Grigoriev I.V."/>
            <person name="Hibbett D."/>
            <person name="Nagy L.G."/>
            <person name="Martin F.M."/>
        </authorList>
    </citation>
    <scope>NUCLEOTIDE SEQUENCE</scope>
    <source>
        <strain evidence="9">Prilba</strain>
    </source>
</reference>
<evidence type="ECO:0000256" key="6">
    <source>
        <dbReference type="ARBA" id="ARBA00023136"/>
    </source>
</evidence>
<accession>A0A9P5MZ30</accession>
<dbReference type="GO" id="GO:0016020">
    <property type="term" value="C:membrane"/>
    <property type="evidence" value="ECO:0007669"/>
    <property type="project" value="UniProtKB-SubCell"/>
</dbReference>
<evidence type="ECO:0000259" key="8">
    <source>
        <dbReference type="Pfam" id="PF00999"/>
    </source>
</evidence>
<evidence type="ECO:0000256" key="4">
    <source>
        <dbReference type="ARBA" id="ARBA00022989"/>
    </source>
</evidence>
<feature type="transmembrane region" description="Helical" evidence="7">
    <location>
        <begin position="42"/>
        <end position="59"/>
    </location>
</feature>
<dbReference type="Gene3D" id="1.20.1530.20">
    <property type="match status" value="1"/>
</dbReference>
<feature type="transmembrane region" description="Helical" evidence="7">
    <location>
        <begin position="171"/>
        <end position="193"/>
    </location>
</feature>
<dbReference type="GO" id="GO:1902600">
    <property type="term" value="P:proton transmembrane transport"/>
    <property type="evidence" value="ECO:0007669"/>
    <property type="project" value="InterPro"/>
</dbReference>
<keyword evidence="5" id="KW-0406">Ion transport</keyword>
<feature type="transmembrane region" description="Helical" evidence="7">
    <location>
        <begin position="135"/>
        <end position="159"/>
    </location>
</feature>
<keyword evidence="6 7" id="KW-0472">Membrane</keyword>
<dbReference type="Proteomes" id="UP000759537">
    <property type="component" value="Unassembled WGS sequence"/>
</dbReference>
<sequence length="909" mass="98681">MPQFSSQVIILSKSALQAHTAPDQGVLLTGKDPAAFNLSDPLRLWIIQVGVIIITTQILSLGLRKLRQPRVIAEVLGGILLGPTAFGRIPGFSQHIFPSQSIPYLSLVANIGLCLFLFIIGLEIDMAIIRHNLRLSVSVAAAGITIPFAFGAALAIPLYHHFIDASQVSYTHFMLFTGVAYSTTAFPVLCRILTELKLLDTTVGIVVLSAGVGNDIIGWTLLALSVALVNTGSGLTALWILLVCIGWTIFMLFVVRRVLFWVARSTHSIERGPTIFFMTVTILILFGSAFFTDVIGVHAIFGAFLAGIIVPRDGGLAVTLTEKLEDMVSVIFLPLYFTLSGLSTDLGLLNTGKIWAFTVSICVLAFTGKFGGCTLAARYAGFTWREAGAIGSLMSCKGLTELIVLNVGLSAGILTRLVFSMFVLEALVLTIATTPTVSYLYPPHRHTRATATGASFVYVRSPKDDESDIENRTMKTWMKSKRNENVTKRRFTVVLDKFEHLPSLLAITALLQPPSLAYSQTETSPDERSGNEAEVPTHFGALRLIELADRPSDLFKSSATDALLHTDPLIATFRTFAQLNGLPVSASLSIEPFESLATSVAEHVRVLGTQLVLVPWLPSAHSSDNPDTGAHAPNGAQDRSTTFDALFRMDRSSTSLPHTHFVRSVFAHAGTNVALVIGRVPFVARGQTHVFLPFFGGPDDRLALDFVMQLCTDPRVSATVAYITKRDVQAGVSAVEAAYLVNEEDKAEDNLQRNTATITSLRSLQMTAGFPDTMYGNATTQTRPQSETADAITWARYATTPFFSAENSHNHSGRATFEEIETLTPLHAALQRARLLQQHPQRSVMVVVGRSRRLAVEDHHAELRTLEMEHGGAVRADVRKTVGDVGTAFVMAGIDTNLLVMQASGTHAD</sequence>
<dbReference type="OrthoDB" id="2687058at2759"/>
<feature type="transmembrane region" description="Helical" evidence="7">
    <location>
        <begin position="275"/>
        <end position="308"/>
    </location>
</feature>
<proteinExistence type="predicted"/>
<keyword evidence="10" id="KW-1185">Reference proteome</keyword>
<name>A0A9P5MZ30_9AGAM</name>
<comment type="caution">
    <text evidence="9">The sequence shown here is derived from an EMBL/GenBank/DDBJ whole genome shotgun (WGS) entry which is preliminary data.</text>
</comment>
<evidence type="ECO:0000256" key="2">
    <source>
        <dbReference type="ARBA" id="ARBA00022448"/>
    </source>
</evidence>
<keyword evidence="2" id="KW-0813">Transport</keyword>
<feature type="transmembrane region" description="Helical" evidence="7">
    <location>
        <begin position="205"/>
        <end position="229"/>
    </location>
</feature>
<evidence type="ECO:0000313" key="10">
    <source>
        <dbReference type="Proteomes" id="UP000759537"/>
    </source>
</evidence>
<evidence type="ECO:0000256" key="3">
    <source>
        <dbReference type="ARBA" id="ARBA00022692"/>
    </source>
</evidence>
<dbReference type="InterPro" id="IPR050794">
    <property type="entry name" value="CPA2_transporter"/>
</dbReference>
<evidence type="ECO:0000256" key="7">
    <source>
        <dbReference type="SAM" id="Phobius"/>
    </source>
</evidence>
<dbReference type="InterPro" id="IPR006153">
    <property type="entry name" value="Cation/H_exchanger_TM"/>
</dbReference>
<keyword evidence="4 7" id="KW-1133">Transmembrane helix</keyword>
<evidence type="ECO:0000313" key="9">
    <source>
        <dbReference type="EMBL" id="KAF8482384.1"/>
    </source>
</evidence>
<protein>
    <submittedName>
        <fullName evidence="9">Sodium/hydrogen exchanger family-domain-containing protein</fullName>
    </submittedName>
</protein>
<reference evidence="9" key="1">
    <citation type="submission" date="2019-10" db="EMBL/GenBank/DDBJ databases">
        <authorList>
            <consortium name="DOE Joint Genome Institute"/>
            <person name="Kuo A."/>
            <person name="Miyauchi S."/>
            <person name="Kiss E."/>
            <person name="Drula E."/>
            <person name="Kohler A."/>
            <person name="Sanchez-Garcia M."/>
            <person name="Andreopoulos B."/>
            <person name="Barry K.W."/>
            <person name="Bonito G."/>
            <person name="Buee M."/>
            <person name="Carver A."/>
            <person name="Chen C."/>
            <person name="Cichocki N."/>
            <person name="Clum A."/>
            <person name="Culley D."/>
            <person name="Crous P.W."/>
            <person name="Fauchery L."/>
            <person name="Girlanda M."/>
            <person name="Hayes R."/>
            <person name="Keri Z."/>
            <person name="LaButti K."/>
            <person name="Lipzen A."/>
            <person name="Lombard V."/>
            <person name="Magnuson J."/>
            <person name="Maillard F."/>
            <person name="Morin E."/>
            <person name="Murat C."/>
            <person name="Nolan M."/>
            <person name="Ohm R."/>
            <person name="Pangilinan J."/>
            <person name="Pereira M."/>
            <person name="Perotto S."/>
            <person name="Peter M."/>
            <person name="Riley R."/>
            <person name="Sitrit Y."/>
            <person name="Stielow B."/>
            <person name="Szollosi G."/>
            <person name="Zifcakova L."/>
            <person name="Stursova M."/>
            <person name="Spatafora J.W."/>
            <person name="Tedersoo L."/>
            <person name="Vaario L.-M."/>
            <person name="Yamada A."/>
            <person name="Yan M."/>
            <person name="Wang P."/>
            <person name="Xu J."/>
            <person name="Bruns T."/>
            <person name="Baldrian P."/>
            <person name="Vilgalys R."/>
            <person name="Henrissat B."/>
            <person name="Grigoriev I.V."/>
            <person name="Hibbett D."/>
            <person name="Nagy L.G."/>
            <person name="Martin F.M."/>
        </authorList>
    </citation>
    <scope>NUCLEOTIDE SEQUENCE</scope>
    <source>
        <strain evidence="9">Prilba</strain>
    </source>
</reference>
<feature type="transmembrane region" description="Helical" evidence="7">
    <location>
        <begin position="355"/>
        <end position="377"/>
    </location>
</feature>
<dbReference type="PANTHER" id="PTHR32468">
    <property type="entry name" value="CATION/H + ANTIPORTER"/>
    <property type="match status" value="1"/>
</dbReference>
<feature type="transmembrane region" description="Helical" evidence="7">
    <location>
        <begin position="328"/>
        <end position="348"/>
    </location>
</feature>
<feature type="transmembrane region" description="Helical" evidence="7">
    <location>
        <begin position="101"/>
        <end position="123"/>
    </location>
</feature>
<feature type="transmembrane region" description="Helical" evidence="7">
    <location>
        <begin position="71"/>
        <end position="89"/>
    </location>
</feature>
<dbReference type="InterPro" id="IPR038770">
    <property type="entry name" value="Na+/solute_symporter_sf"/>
</dbReference>
<dbReference type="Pfam" id="PF00999">
    <property type="entry name" value="Na_H_Exchanger"/>
    <property type="match status" value="1"/>
</dbReference>
<dbReference type="GO" id="GO:0015297">
    <property type="term" value="F:antiporter activity"/>
    <property type="evidence" value="ECO:0007669"/>
    <property type="project" value="InterPro"/>
</dbReference>
<dbReference type="PANTHER" id="PTHR32468:SF0">
    <property type="entry name" value="K(+)_H(+) ANTIPORTER 1"/>
    <property type="match status" value="1"/>
</dbReference>
<evidence type="ECO:0000256" key="1">
    <source>
        <dbReference type="ARBA" id="ARBA00004141"/>
    </source>
</evidence>
<keyword evidence="3 7" id="KW-0812">Transmembrane</keyword>